<evidence type="ECO:0000313" key="3">
    <source>
        <dbReference type="EMBL" id="KAL0364208.1"/>
    </source>
</evidence>
<comment type="caution">
    <text evidence="3">The sequence shown here is derived from an EMBL/GenBank/DDBJ whole genome shotgun (WGS) entry which is preliminary data.</text>
</comment>
<dbReference type="GO" id="GO:0009535">
    <property type="term" value="C:chloroplast thylakoid membrane"/>
    <property type="evidence" value="ECO:0007669"/>
    <property type="project" value="TreeGrafter"/>
</dbReference>
<dbReference type="PANTHER" id="PTHR36761">
    <property type="entry name" value="ORF03 PROTEIN"/>
    <property type="match status" value="1"/>
</dbReference>
<reference evidence="3" key="1">
    <citation type="submission" date="2020-06" db="EMBL/GenBank/DDBJ databases">
        <authorList>
            <person name="Li T."/>
            <person name="Hu X."/>
            <person name="Zhang T."/>
            <person name="Song X."/>
            <person name="Zhang H."/>
            <person name="Dai N."/>
            <person name="Sheng W."/>
            <person name="Hou X."/>
            <person name="Wei L."/>
        </authorList>
    </citation>
    <scope>NUCLEOTIDE SEQUENCE</scope>
    <source>
        <strain evidence="3">G01</strain>
        <tissue evidence="3">Leaf</tissue>
    </source>
</reference>
<keyword evidence="2" id="KW-0812">Transmembrane</keyword>
<feature type="region of interest" description="Disordered" evidence="1">
    <location>
        <begin position="136"/>
        <end position="157"/>
    </location>
</feature>
<reference evidence="3" key="2">
    <citation type="journal article" date="2024" name="Plant">
        <title>Genomic evolution and insights into agronomic trait innovations of Sesamum species.</title>
        <authorList>
            <person name="Miao H."/>
            <person name="Wang L."/>
            <person name="Qu L."/>
            <person name="Liu H."/>
            <person name="Sun Y."/>
            <person name="Le M."/>
            <person name="Wang Q."/>
            <person name="Wei S."/>
            <person name="Zheng Y."/>
            <person name="Lin W."/>
            <person name="Duan Y."/>
            <person name="Cao H."/>
            <person name="Xiong S."/>
            <person name="Wang X."/>
            <person name="Wei L."/>
            <person name="Li C."/>
            <person name="Ma Q."/>
            <person name="Ju M."/>
            <person name="Zhao R."/>
            <person name="Li G."/>
            <person name="Mu C."/>
            <person name="Tian Q."/>
            <person name="Mei H."/>
            <person name="Zhang T."/>
            <person name="Gao T."/>
            <person name="Zhang H."/>
        </authorList>
    </citation>
    <scope>NUCLEOTIDE SEQUENCE</scope>
    <source>
        <strain evidence="3">G01</strain>
    </source>
</reference>
<proteinExistence type="predicted"/>
<keyword evidence="2" id="KW-1133">Transmembrane helix</keyword>
<name>A0AAW2Q9V9_9LAMI</name>
<protein>
    <submittedName>
        <fullName evidence="3">Uncharacterized protein</fullName>
    </submittedName>
</protein>
<dbReference type="AlphaFoldDB" id="A0AAW2Q9V9"/>
<feature type="region of interest" description="Disordered" evidence="1">
    <location>
        <begin position="68"/>
        <end position="102"/>
    </location>
</feature>
<dbReference type="EMBL" id="JACGWK010000003">
    <property type="protein sequence ID" value="KAL0364208.1"/>
    <property type="molecule type" value="Genomic_DNA"/>
</dbReference>
<keyword evidence="2" id="KW-0472">Membrane</keyword>
<dbReference type="PANTHER" id="PTHR36761:SF2">
    <property type="entry name" value="ORF03 PROTEIN"/>
    <property type="match status" value="1"/>
</dbReference>
<feature type="compositionally biased region" description="Acidic residues" evidence="1">
    <location>
        <begin position="83"/>
        <end position="102"/>
    </location>
</feature>
<sequence length="327" mass="37880">MAVVLGNVSPFIDLSNSPHRAVIPDRRLRLVPSDAVLNLFKKDLHQNPNFHAAFESVFDHRERYVNKRKSNQSKVNEVQYENSSDDENGNGNGFDDELGEDDGFNWEAEMRKRVKEIEEMRELEKKAEELQYKVDQEYADGDNDGEPNEETEEQKRMRVKKELEKVAKEQAERRKTAQLMFELGQKAYGRIQIWLAMAYEANNRHADCIALYQQLEKKHPSISIRRQAADLRYILQAPKLKITQEEMVTIPLIGSSYDSYAASWTDKYKDRDQRMTGSTTNQLPSNKDYLGDFLVWKPPVGLEKNSAFWVSLTLWIGLVGAALFLQR</sequence>
<feature type="transmembrane region" description="Helical" evidence="2">
    <location>
        <begin position="307"/>
        <end position="325"/>
    </location>
</feature>
<organism evidence="3">
    <name type="scientific">Sesamum angustifolium</name>
    <dbReference type="NCBI Taxonomy" id="2727405"/>
    <lineage>
        <taxon>Eukaryota</taxon>
        <taxon>Viridiplantae</taxon>
        <taxon>Streptophyta</taxon>
        <taxon>Embryophyta</taxon>
        <taxon>Tracheophyta</taxon>
        <taxon>Spermatophyta</taxon>
        <taxon>Magnoliopsida</taxon>
        <taxon>eudicotyledons</taxon>
        <taxon>Gunneridae</taxon>
        <taxon>Pentapetalae</taxon>
        <taxon>asterids</taxon>
        <taxon>lamiids</taxon>
        <taxon>Lamiales</taxon>
        <taxon>Pedaliaceae</taxon>
        <taxon>Sesamum</taxon>
    </lineage>
</organism>
<gene>
    <name evidence="3" type="ORF">Sangu_0518400</name>
</gene>
<evidence type="ECO:0000256" key="2">
    <source>
        <dbReference type="SAM" id="Phobius"/>
    </source>
</evidence>
<evidence type="ECO:0000256" key="1">
    <source>
        <dbReference type="SAM" id="MobiDB-lite"/>
    </source>
</evidence>
<feature type="compositionally biased region" description="Acidic residues" evidence="1">
    <location>
        <begin position="137"/>
        <end position="152"/>
    </location>
</feature>
<accession>A0AAW2Q9V9</accession>